<name>A0A2K3KJS2_TRIPR</name>
<reference evidence="1 2" key="1">
    <citation type="journal article" date="2014" name="Am. J. Bot.">
        <title>Genome assembly and annotation for red clover (Trifolium pratense; Fabaceae).</title>
        <authorList>
            <person name="Istvanek J."/>
            <person name="Jaros M."/>
            <person name="Krenek A."/>
            <person name="Repkova J."/>
        </authorList>
    </citation>
    <scope>NUCLEOTIDE SEQUENCE [LARGE SCALE GENOMIC DNA]</scope>
    <source>
        <strain evidence="2">cv. Tatra</strain>
        <tissue evidence="1">Young leaves</tissue>
    </source>
</reference>
<dbReference type="Proteomes" id="UP000236291">
    <property type="component" value="Unassembled WGS sequence"/>
</dbReference>
<sequence length="62" mass="6701">MVTGVTEQMFSSSSNFLFTEPRVILLSPPPVITSALGKFSHEPFRWALKCLMSAPSSDPGDG</sequence>
<comment type="caution">
    <text evidence="1">The sequence shown here is derived from an EMBL/GenBank/DDBJ whole genome shotgun (WGS) entry which is preliminary data.</text>
</comment>
<proteinExistence type="predicted"/>
<organism evidence="1 2">
    <name type="scientific">Trifolium pratense</name>
    <name type="common">Red clover</name>
    <dbReference type="NCBI Taxonomy" id="57577"/>
    <lineage>
        <taxon>Eukaryota</taxon>
        <taxon>Viridiplantae</taxon>
        <taxon>Streptophyta</taxon>
        <taxon>Embryophyta</taxon>
        <taxon>Tracheophyta</taxon>
        <taxon>Spermatophyta</taxon>
        <taxon>Magnoliopsida</taxon>
        <taxon>eudicotyledons</taxon>
        <taxon>Gunneridae</taxon>
        <taxon>Pentapetalae</taxon>
        <taxon>rosids</taxon>
        <taxon>fabids</taxon>
        <taxon>Fabales</taxon>
        <taxon>Fabaceae</taxon>
        <taxon>Papilionoideae</taxon>
        <taxon>50 kb inversion clade</taxon>
        <taxon>NPAAA clade</taxon>
        <taxon>Hologalegina</taxon>
        <taxon>IRL clade</taxon>
        <taxon>Trifolieae</taxon>
        <taxon>Trifolium</taxon>
    </lineage>
</organism>
<evidence type="ECO:0000313" key="2">
    <source>
        <dbReference type="Proteomes" id="UP000236291"/>
    </source>
</evidence>
<dbReference type="AlphaFoldDB" id="A0A2K3KJS2"/>
<reference evidence="1 2" key="2">
    <citation type="journal article" date="2017" name="Front. Plant Sci.">
        <title>Gene Classification and Mining of Molecular Markers Useful in Red Clover (Trifolium pratense) Breeding.</title>
        <authorList>
            <person name="Istvanek J."/>
            <person name="Dluhosova J."/>
            <person name="Dluhos P."/>
            <person name="Patkova L."/>
            <person name="Nedelnik J."/>
            <person name="Repkova J."/>
        </authorList>
    </citation>
    <scope>NUCLEOTIDE SEQUENCE [LARGE SCALE GENOMIC DNA]</scope>
    <source>
        <strain evidence="2">cv. Tatra</strain>
        <tissue evidence="1">Young leaves</tissue>
    </source>
</reference>
<accession>A0A2K3KJS2</accession>
<feature type="non-terminal residue" evidence="1">
    <location>
        <position position="62"/>
    </location>
</feature>
<evidence type="ECO:0000313" key="1">
    <source>
        <dbReference type="EMBL" id="PNX66527.1"/>
    </source>
</evidence>
<dbReference type="EMBL" id="ASHM01194858">
    <property type="protein sequence ID" value="PNX66527.1"/>
    <property type="molecule type" value="Genomic_DNA"/>
</dbReference>
<protein>
    <submittedName>
        <fullName evidence="1">Uncharacterized protein</fullName>
    </submittedName>
</protein>
<gene>
    <name evidence="1" type="ORF">L195_g063093</name>
</gene>